<dbReference type="GO" id="GO:0009116">
    <property type="term" value="P:nucleoside metabolic process"/>
    <property type="evidence" value="ECO:0007669"/>
    <property type="project" value="InterPro"/>
</dbReference>
<dbReference type="GO" id="GO:0003824">
    <property type="term" value="F:catalytic activity"/>
    <property type="evidence" value="ECO:0007669"/>
    <property type="project" value="InterPro"/>
</dbReference>
<dbReference type="EMBL" id="MGDI01000022">
    <property type="protein sequence ID" value="OGL53708.1"/>
    <property type="molecule type" value="Genomic_DNA"/>
</dbReference>
<comment type="caution">
    <text evidence="2">The sequence shown here is derived from an EMBL/GenBank/DDBJ whole genome shotgun (WGS) entry which is preliminary data.</text>
</comment>
<dbReference type="CDD" id="cd09007">
    <property type="entry name" value="NP-I_spr0068"/>
    <property type="match status" value="1"/>
</dbReference>
<dbReference type="GO" id="GO:0005829">
    <property type="term" value="C:cytosol"/>
    <property type="evidence" value="ECO:0007669"/>
    <property type="project" value="TreeGrafter"/>
</dbReference>
<reference evidence="2 3" key="1">
    <citation type="journal article" date="2016" name="Nat. Commun.">
        <title>Thousands of microbial genomes shed light on interconnected biogeochemical processes in an aquifer system.</title>
        <authorList>
            <person name="Anantharaman K."/>
            <person name="Brown C.T."/>
            <person name="Hug L.A."/>
            <person name="Sharon I."/>
            <person name="Castelle C.J."/>
            <person name="Probst A.J."/>
            <person name="Thomas B.C."/>
            <person name="Singh A."/>
            <person name="Wilkins M.J."/>
            <person name="Karaoz U."/>
            <person name="Brodie E.L."/>
            <person name="Williams K.H."/>
            <person name="Hubbard S.S."/>
            <person name="Banfield J.F."/>
        </authorList>
    </citation>
    <scope>NUCLEOTIDE SEQUENCE [LARGE SCALE GENOMIC DNA]</scope>
</reference>
<evidence type="ECO:0000313" key="2">
    <source>
        <dbReference type="EMBL" id="OGL53708.1"/>
    </source>
</evidence>
<dbReference type="Gene3D" id="3.40.50.1580">
    <property type="entry name" value="Nucleoside phosphorylase domain"/>
    <property type="match status" value="1"/>
</dbReference>
<dbReference type="SUPFAM" id="SSF53167">
    <property type="entry name" value="Purine and uridine phosphorylases"/>
    <property type="match status" value="1"/>
</dbReference>
<evidence type="ECO:0000259" key="1">
    <source>
        <dbReference type="Pfam" id="PF01048"/>
    </source>
</evidence>
<dbReference type="AlphaFoldDB" id="A0A1F7SKE1"/>
<sequence>MDDTIISPVKNRNDPELPERVIFTPTLQIAGILLRLSKWKVTRFRRFDITLLAILKDSQGKIALVGPGMGAPMASAIIEKVIACGGKKILMVGCCGSLSRNLKIGDFFIPEKGISGEGTSQHYLKDNEIPLPDKKTIKVLEKTFIEEGLDIKKGKIWTTDAPYRETKDKVINLANQGTMAVDMEFTALCSVAAFRKIPFASLMIVSDELFDCRWNPGFSSQVFRKSLKAGCRTVLKVAENLIY</sequence>
<dbReference type="PANTHER" id="PTHR43691">
    <property type="entry name" value="URIDINE PHOSPHORYLASE"/>
    <property type="match status" value="1"/>
</dbReference>
<name>A0A1F7SKE1_9BACT</name>
<dbReference type="InterPro" id="IPR035994">
    <property type="entry name" value="Nucleoside_phosphorylase_sf"/>
</dbReference>
<dbReference type="Proteomes" id="UP000178082">
    <property type="component" value="Unassembled WGS sequence"/>
</dbReference>
<dbReference type="PANTHER" id="PTHR43691:SF6">
    <property type="entry name" value="AMP NUCLEOSIDASE"/>
    <property type="match status" value="1"/>
</dbReference>
<protein>
    <recommendedName>
        <fullName evidence="1">Nucleoside phosphorylase domain-containing protein</fullName>
    </recommendedName>
</protein>
<dbReference type="InterPro" id="IPR000845">
    <property type="entry name" value="Nucleoside_phosphorylase_d"/>
</dbReference>
<proteinExistence type="predicted"/>
<accession>A0A1F7SKE1</accession>
<organism evidence="2 3">
    <name type="scientific">Candidatus Schekmanbacteria bacterium RIFCSPLOWO2_12_FULL_38_15</name>
    <dbReference type="NCBI Taxonomy" id="1817883"/>
    <lineage>
        <taxon>Bacteria</taxon>
        <taxon>Candidatus Schekmaniibacteriota</taxon>
    </lineage>
</organism>
<gene>
    <name evidence="2" type="ORF">A3G31_03100</name>
</gene>
<evidence type="ECO:0000313" key="3">
    <source>
        <dbReference type="Proteomes" id="UP000178082"/>
    </source>
</evidence>
<dbReference type="STRING" id="1817883.A3G31_03100"/>
<dbReference type="Pfam" id="PF01048">
    <property type="entry name" value="PNP_UDP_1"/>
    <property type="match status" value="1"/>
</dbReference>
<feature type="domain" description="Nucleoside phosphorylase" evidence="1">
    <location>
        <begin position="54"/>
        <end position="211"/>
    </location>
</feature>